<dbReference type="EMBL" id="SOQX01000008">
    <property type="protein sequence ID" value="TDX99322.1"/>
    <property type="molecule type" value="Genomic_DNA"/>
</dbReference>
<dbReference type="InterPro" id="IPR052032">
    <property type="entry name" value="ATP-dep_AA_Ligase"/>
</dbReference>
<dbReference type="Pfam" id="PF13535">
    <property type="entry name" value="ATP-grasp_4"/>
    <property type="match status" value="1"/>
</dbReference>
<dbReference type="AlphaFoldDB" id="A0A4R8IQG1"/>
<evidence type="ECO:0000256" key="1">
    <source>
        <dbReference type="ARBA" id="ARBA00022598"/>
    </source>
</evidence>
<dbReference type="Gene3D" id="3.30.470.20">
    <property type="entry name" value="ATP-grasp fold, B domain"/>
    <property type="match status" value="1"/>
</dbReference>
<gene>
    <name evidence="6" type="ORF">EDC23_2533</name>
</gene>
<dbReference type="GO" id="GO:0016874">
    <property type="term" value="F:ligase activity"/>
    <property type="evidence" value="ECO:0007669"/>
    <property type="project" value="UniProtKB-KW"/>
</dbReference>
<protein>
    <submittedName>
        <fullName evidence="6">ATP-grasp domain-containing protein</fullName>
    </submittedName>
</protein>
<dbReference type="OrthoDB" id="8441067at2"/>
<proteinExistence type="predicted"/>
<feature type="domain" description="ATP-grasp" evidence="5">
    <location>
        <begin position="110"/>
        <end position="323"/>
    </location>
</feature>
<dbReference type="PANTHER" id="PTHR43585:SF2">
    <property type="entry name" value="ATP-GRASP ENZYME FSQD"/>
    <property type="match status" value="1"/>
</dbReference>
<comment type="caution">
    <text evidence="6">The sequence shown here is derived from an EMBL/GenBank/DDBJ whole genome shotgun (WGS) entry which is preliminary data.</text>
</comment>
<dbReference type="RefSeq" id="WP_134085063.1">
    <property type="nucleotide sequence ID" value="NZ_SOQX01000008.1"/>
</dbReference>
<dbReference type="GO" id="GO:0005524">
    <property type="term" value="F:ATP binding"/>
    <property type="evidence" value="ECO:0007669"/>
    <property type="project" value="UniProtKB-UniRule"/>
</dbReference>
<dbReference type="InterPro" id="IPR011761">
    <property type="entry name" value="ATP-grasp"/>
</dbReference>
<keyword evidence="3 4" id="KW-0067">ATP-binding</keyword>
<dbReference type="GO" id="GO:0046872">
    <property type="term" value="F:metal ion binding"/>
    <property type="evidence" value="ECO:0007669"/>
    <property type="project" value="InterPro"/>
</dbReference>
<dbReference type="PROSITE" id="PS00867">
    <property type="entry name" value="CPSASE_2"/>
    <property type="match status" value="1"/>
</dbReference>
<evidence type="ECO:0000313" key="6">
    <source>
        <dbReference type="EMBL" id="TDX99322.1"/>
    </source>
</evidence>
<dbReference type="SUPFAM" id="SSF56059">
    <property type="entry name" value="Glutathione synthetase ATP-binding domain-like"/>
    <property type="match status" value="1"/>
</dbReference>
<keyword evidence="1" id="KW-0436">Ligase</keyword>
<evidence type="ECO:0000256" key="3">
    <source>
        <dbReference type="ARBA" id="ARBA00022840"/>
    </source>
</evidence>
<dbReference type="InterPro" id="IPR005479">
    <property type="entry name" value="CPAse_ATP-bd"/>
</dbReference>
<evidence type="ECO:0000256" key="4">
    <source>
        <dbReference type="PROSITE-ProRule" id="PRU00409"/>
    </source>
</evidence>
<sequence length="456" mass="51969">MVKNIFVVGADEFNCKLLEKIHGKNSYEFHNLLTFDEVKGVDKYPSFDGLIEQAEFLLGQFEGTIDAIVGYWDFPVNSMVSILSARHNLLSPSLESELKCDHKYWSRCEQKKVIPRHTPDFEPVDPFDQDAAENIQMAFPFWIKPVKSTDSFLAFRVDDRQELDEALGKIRDKIAYIGVPFNELLAHVTLPDYVREVEGHHCIIEKVISGHQCTVEGNAYEGEINSHGIIDSFNYPGSFSFFRYEYPSQIPDEIKDAMVETSRTIMSHIGFDNGAFNIEYFYDMNTGQYALLEINPRISQSHSEMFQFVDGTSNHQIMVDLALGNKPDFRSGAGQFDCAAKFYLRRFADGKVSRVPYAEELDQIRASIPGIDIEVNVEKGTQLSRMIEQDSYSFDLANIYVGAGETRELLEKFRKVVEVIPIEIEGEDSRDWKQAALRASREIVFISDLFASKAGR</sequence>
<accession>A0A4R8IQG1</accession>
<keyword evidence="2 4" id="KW-0547">Nucleotide-binding</keyword>
<evidence type="ECO:0000313" key="7">
    <source>
        <dbReference type="Proteomes" id="UP000294914"/>
    </source>
</evidence>
<dbReference type="PANTHER" id="PTHR43585">
    <property type="entry name" value="FUMIPYRROLE BIOSYNTHESIS PROTEIN C"/>
    <property type="match status" value="1"/>
</dbReference>
<organism evidence="6 7">
    <name type="scientific">Thiohalophilus thiocyanatoxydans</name>
    <dbReference type="NCBI Taxonomy" id="381308"/>
    <lineage>
        <taxon>Bacteria</taxon>
        <taxon>Pseudomonadati</taxon>
        <taxon>Pseudomonadota</taxon>
        <taxon>Gammaproteobacteria</taxon>
        <taxon>Thiohalomonadales</taxon>
        <taxon>Thiohalophilaceae</taxon>
        <taxon>Thiohalophilus</taxon>
    </lineage>
</organism>
<evidence type="ECO:0000256" key="2">
    <source>
        <dbReference type="ARBA" id="ARBA00022741"/>
    </source>
</evidence>
<reference evidence="6 7" key="1">
    <citation type="submission" date="2019-03" db="EMBL/GenBank/DDBJ databases">
        <title>Genomic Encyclopedia of Type Strains, Phase IV (KMG-IV): sequencing the most valuable type-strain genomes for metagenomic binning, comparative biology and taxonomic classification.</title>
        <authorList>
            <person name="Goeker M."/>
        </authorList>
    </citation>
    <scope>NUCLEOTIDE SEQUENCE [LARGE SCALE GENOMIC DNA]</scope>
    <source>
        <strain evidence="6 7">DSM 16326</strain>
    </source>
</reference>
<name>A0A4R8IQG1_9GAMM</name>
<keyword evidence="7" id="KW-1185">Reference proteome</keyword>
<dbReference type="Proteomes" id="UP000294914">
    <property type="component" value="Unassembled WGS sequence"/>
</dbReference>
<dbReference type="PROSITE" id="PS50975">
    <property type="entry name" value="ATP_GRASP"/>
    <property type="match status" value="1"/>
</dbReference>
<evidence type="ECO:0000259" key="5">
    <source>
        <dbReference type="PROSITE" id="PS50975"/>
    </source>
</evidence>